<keyword evidence="2" id="KW-1185">Reference proteome</keyword>
<protein>
    <submittedName>
        <fullName evidence="1">Uncharacterized protein</fullName>
    </submittedName>
</protein>
<gene>
    <name evidence="1" type="ORF">L3Q82_019362</name>
</gene>
<proteinExistence type="predicted"/>
<name>A0ACB8VAU3_9TELE</name>
<dbReference type="Proteomes" id="UP000831701">
    <property type="component" value="Chromosome 23"/>
</dbReference>
<evidence type="ECO:0000313" key="2">
    <source>
        <dbReference type="Proteomes" id="UP000831701"/>
    </source>
</evidence>
<dbReference type="EMBL" id="CM041553">
    <property type="protein sequence ID" value="KAI3352782.1"/>
    <property type="molecule type" value="Genomic_DNA"/>
</dbReference>
<comment type="caution">
    <text evidence="1">The sequence shown here is derived from an EMBL/GenBank/DDBJ whole genome shotgun (WGS) entry which is preliminary data.</text>
</comment>
<reference evidence="1" key="1">
    <citation type="submission" date="2022-04" db="EMBL/GenBank/DDBJ databases">
        <title>Jade perch genome.</title>
        <authorList>
            <person name="Chao B."/>
        </authorList>
    </citation>
    <scope>NUCLEOTIDE SEQUENCE</scope>
    <source>
        <strain evidence="1">CB-2022</strain>
    </source>
</reference>
<organism evidence="1 2">
    <name type="scientific">Scortum barcoo</name>
    <name type="common">barcoo grunter</name>
    <dbReference type="NCBI Taxonomy" id="214431"/>
    <lineage>
        <taxon>Eukaryota</taxon>
        <taxon>Metazoa</taxon>
        <taxon>Chordata</taxon>
        <taxon>Craniata</taxon>
        <taxon>Vertebrata</taxon>
        <taxon>Euteleostomi</taxon>
        <taxon>Actinopterygii</taxon>
        <taxon>Neopterygii</taxon>
        <taxon>Teleostei</taxon>
        <taxon>Neoteleostei</taxon>
        <taxon>Acanthomorphata</taxon>
        <taxon>Eupercaria</taxon>
        <taxon>Centrarchiformes</taxon>
        <taxon>Terapontoidei</taxon>
        <taxon>Terapontidae</taxon>
        <taxon>Scortum</taxon>
    </lineage>
</organism>
<sequence length="1157" mass="128265">MAEAIVTFQSQLSGVMETVFKAAMYEITRLVEDSFLEEVRRCRGQVETLKRRLKWSESRRKEREGDSRGRCVECGRVGVSGEDEPRATEKSLKQENVPQEEINCSQGTDGETPNHEVEEIHRSIKTPQSPCVQGEKLDRLLKEEALRITPETNESQDTWGVNLDETEASGLPGPSKRYGDQKIPKCHVNWEAGFDQRPESHHDGHSGDASEPLFQSRYDMDDLGGFDKTGYGDSNMMDMGNLDGLQGSPSNLGDDLSYMGHYEGDVEAPEGAEHQAYQAGAPRNRRGLAGSPAGSPSRTNIDVSGEFSCLLINEEGYLQDQSILYPEHMSGDSSSRLSLRGQGVRIDPTLNSTEDMYGPSDAYSETLNLGERLQHQVGGRGGRRHTCNQCSMSFPDSASLRVHKQTHKGSGQMPPYSCIQCGKTFTQACNLKVHQRIHSGQGLHLCSHCGKGFPSFSDLKTHNCGTTGDKPYCCTVCGNKFSRLWNLKLHRRIHTQEKPHRCTMCDKSFTRADILKVHQRTHTGERPYCCTVCGLSFKRLDHLKSHQRKHMTDVEASLAFIFLFKQTRGKKVAVMSDLDSLVVTFQTQLSDVMEAVVKTAMYEVTRLVEDGFLEEVRRRSQEVEALRKQLRWAERQLSDLGGKEGGKNGRCVNCAKENVDLSGDSAEERPSKDLQDDVLKGCSVKKEGDSEERWTRSCRQEVMSESTQTADDPADTHSPDRKSQTTEEDDVSPAVDVKEEEGNKPSCSAVHLGWSGATAGENCVVSQRLGRYQGEEGPESQSDAEMIEAQPKQTQENSEELLRNAYIFPEEKEETDMATDPSLEVDNGWVGLTVTTAGLVQNHGLETEKDCDAAKARSSLKQTERELSNSVTADVNVLVTMGGDQISCSKSPKTRLQNSDALGVTIKQEVIVDSDGFVESAPKEKSFSSSVKQHRVVSEALKQNHVHKAALQEVAKLHSKVGTGLRLQAALQHLHRPSRKLPHTLLNSTTAALSVAHSQVVNLNPLSRVPSTSKAALPPPLSVQRIHLGDKQAAAHNRACAPWVSIKTQHQSANPHHTGPLPHPDTHPHAVPRHLLRCGQCGKCFPHPSNLKAHLQTHTGERPFCCSLCGRSFTKLSNLKAHRRVHTGERPYSCLACGKRFTQKCNLKRHQRIHLDI</sequence>
<accession>A0ACB8VAU3</accession>
<evidence type="ECO:0000313" key="1">
    <source>
        <dbReference type="EMBL" id="KAI3352782.1"/>
    </source>
</evidence>